<sequence>MEVERAVLQKGRKLQDRVQMDFYMNCTGSEIGVGEGIRVKLSYVGGRKSGWFIRNVLRKGVEIGCVEYLFCNEYVNKGMFKKIMSKPFTKKIEHLTLLFHSSKPESKRIIYRKCFMYLPLVTNRLKISNIEVSTKFLRKVIQVGRHINDIIFMDCKIRCDSLKLSESINYSIHLFKIICSDHSEGQYWSLNFEKLFVILKAFSHTDMKKSLQKFILDIPGFEGDVECWARRLGMNSLKIFIL</sequence>
<gene>
    <name evidence="1" type="ORF">ECRASSUSDP1_LOCUS21444</name>
</gene>
<evidence type="ECO:0000313" key="1">
    <source>
        <dbReference type="EMBL" id="CAI2380020.1"/>
    </source>
</evidence>
<comment type="caution">
    <text evidence="1">The sequence shown here is derived from an EMBL/GenBank/DDBJ whole genome shotgun (WGS) entry which is preliminary data.</text>
</comment>
<organism evidence="1 2">
    <name type="scientific">Euplotes crassus</name>
    <dbReference type="NCBI Taxonomy" id="5936"/>
    <lineage>
        <taxon>Eukaryota</taxon>
        <taxon>Sar</taxon>
        <taxon>Alveolata</taxon>
        <taxon>Ciliophora</taxon>
        <taxon>Intramacronucleata</taxon>
        <taxon>Spirotrichea</taxon>
        <taxon>Hypotrichia</taxon>
        <taxon>Euplotida</taxon>
        <taxon>Euplotidae</taxon>
        <taxon>Moneuplotes</taxon>
    </lineage>
</organism>
<protein>
    <submittedName>
        <fullName evidence="1">Uncharacterized protein</fullName>
    </submittedName>
</protein>
<dbReference type="EMBL" id="CAMPGE010021920">
    <property type="protein sequence ID" value="CAI2380020.1"/>
    <property type="molecule type" value="Genomic_DNA"/>
</dbReference>
<proteinExistence type="predicted"/>
<reference evidence="1" key="1">
    <citation type="submission" date="2023-07" db="EMBL/GenBank/DDBJ databases">
        <authorList>
            <consortium name="AG Swart"/>
            <person name="Singh M."/>
            <person name="Singh A."/>
            <person name="Seah K."/>
            <person name="Emmerich C."/>
        </authorList>
    </citation>
    <scope>NUCLEOTIDE SEQUENCE</scope>
    <source>
        <strain evidence="1">DP1</strain>
    </source>
</reference>
<evidence type="ECO:0000313" key="2">
    <source>
        <dbReference type="Proteomes" id="UP001295684"/>
    </source>
</evidence>
<dbReference type="AlphaFoldDB" id="A0AAD1XXH7"/>
<name>A0AAD1XXH7_EUPCR</name>
<keyword evidence="2" id="KW-1185">Reference proteome</keyword>
<accession>A0AAD1XXH7</accession>
<dbReference type="Proteomes" id="UP001295684">
    <property type="component" value="Unassembled WGS sequence"/>
</dbReference>